<dbReference type="Proteomes" id="UP000606786">
    <property type="component" value="Unassembled WGS sequence"/>
</dbReference>
<gene>
    <name evidence="1" type="ORF">CCAP1982_LOCUS3725</name>
</gene>
<sequence length="141" mass="15087">MHWGHRAIYGGNAGIVKATAYCGNAGSIETLVLTENVETCKNSVVAKIKPFCYYNNNGSGKPPTKLTTNLINRAVKALPPVSNAELCFVFRATSLTQCYILLSALGGISKHENDSSVLSVGVGACVWARVCGLLQQQQQQQ</sequence>
<evidence type="ECO:0000313" key="1">
    <source>
        <dbReference type="EMBL" id="CAD6994994.1"/>
    </source>
</evidence>
<reference evidence="1" key="1">
    <citation type="submission" date="2020-11" db="EMBL/GenBank/DDBJ databases">
        <authorList>
            <person name="Whitehead M."/>
        </authorList>
    </citation>
    <scope>NUCLEOTIDE SEQUENCE</scope>
    <source>
        <strain evidence="1">EGII</strain>
    </source>
</reference>
<keyword evidence="2" id="KW-1185">Reference proteome</keyword>
<name>A0A811U7Q2_CERCA</name>
<organism evidence="1 2">
    <name type="scientific">Ceratitis capitata</name>
    <name type="common">Mediterranean fruit fly</name>
    <name type="synonym">Tephritis capitata</name>
    <dbReference type="NCBI Taxonomy" id="7213"/>
    <lineage>
        <taxon>Eukaryota</taxon>
        <taxon>Metazoa</taxon>
        <taxon>Ecdysozoa</taxon>
        <taxon>Arthropoda</taxon>
        <taxon>Hexapoda</taxon>
        <taxon>Insecta</taxon>
        <taxon>Pterygota</taxon>
        <taxon>Neoptera</taxon>
        <taxon>Endopterygota</taxon>
        <taxon>Diptera</taxon>
        <taxon>Brachycera</taxon>
        <taxon>Muscomorpha</taxon>
        <taxon>Tephritoidea</taxon>
        <taxon>Tephritidae</taxon>
        <taxon>Ceratitis</taxon>
        <taxon>Ceratitis</taxon>
    </lineage>
</organism>
<comment type="caution">
    <text evidence="1">The sequence shown here is derived from an EMBL/GenBank/DDBJ whole genome shotgun (WGS) entry which is preliminary data.</text>
</comment>
<dbReference type="AlphaFoldDB" id="A0A811U7Q2"/>
<proteinExistence type="predicted"/>
<accession>A0A811U7Q2</accession>
<protein>
    <submittedName>
        <fullName evidence="1">(Mediterranean fruit fly) hypothetical protein</fullName>
    </submittedName>
</protein>
<evidence type="ECO:0000313" key="2">
    <source>
        <dbReference type="Proteomes" id="UP000606786"/>
    </source>
</evidence>
<dbReference type="EMBL" id="CAJHJT010000001">
    <property type="protein sequence ID" value="CAD6994994.1"/>
    <property type="molecule type" value="Genomic_DNA"/>
</dbReference>